<gene>
    <name evidence="2" type="ordered locus">MODMU_1822</name>
</gene>
<dbReference type="STRING" id="477641.MODMU_1822"/>
<keyword evidence="3" id="KW-1185">Reference proteome</keyword>
<organism evidence="2 3">
    <name type="scientific">Modestobacter italicus (strain DSM 44449 / CECT 9708 / BC 501)</name>
    <dbReference type="NCBI Taxonomy" id="2732864"/>
    <lineage>
        <taxon>Bacteria</taxon>
        <taxon>Bacillati</taxon>
        <taxon>Actinomycetota</taxon>
        <taxon>Actinomycetes</taxon>
        <taxon>Geodermatophilales</taxon>
        <taxon>Geodermatophilaceae</taxon>
        <taxon>Modestobacter</taxon>
    </lineage>
</organism>
<accession>I4EV46</accession>
<evidence type="ECO:0000313" key="3">
    <source>
        <dbReference type="Proteomes" id="UP000006461"/>
    </source>
</evidence>
<protein>
    <submittedName>
        <fullName evidence="2">GAF sensor protein</fullName>
    </submittedName>
</protein>
<dbReference type="Pfam" id="PF01590">
    <property type="entry name" value="GAF"/>
    <property type="match status" value="1"/>
</dbReference>
<feature type="domain" description="GAF" evidence="1">
    <location>
        <begin position="18"/>
        <end position="134"/>
    </location>
</feature>
<dbReference type="KEGG" id="mmar:MODMU_1822"/>
<proteinExistence type="predicted"/>
<sequence length="172" mass="18468">MATLLVDDVVPFEDWPSAARASLAFLHRTVGLDVWVVTEVREPLQVVLHSHPSEVLPPGSSISWDRSFCHSMVSGEGPRVATVAAATPAYRDLETGLPHKVAAYIGVPLVTREGTLFGTLCGLSVRAQPRTLVRFLPVVEMTARMLSTMLPADAAAQRDATSPASAIRVRAT</sequence>
<dbReference type="OMA" id="IADVAPW"/>
<dbReference type="Proteomes" id="UP000006461">
    <property type="component" value="Chromosome"/>
</dbReference>
<dbReference type="InterPro" id="IPR003018">
    <property type="entry name" value="GAF"/>
</dbReference>
<evidence type="ECO:0000313" key="2">
    <source>
        <dbReference type="EMBL" id="CCH87259.1"/>
    </source>
</evidence>
<evidence type="ECO:0000259" key="1">
    <source>
        <dbReference type="Pfam" id="PF01590"/>
    </source>
</evidence>
<dbReference type="SUPFAM" id="SSF55781">
    <property type="entry name" value="GAF domain-like"/>
    <property type="match status" value="1"/>
</dbReference>
<dbReference type="OrthoDB" id="23692at2"/>
<reference evidence="2 3" key="1">
    <citation type="journal article" date="2012" name="J. Bacteriol.">
        <title>Genome Sequence of Radiation-Resistant Modestobacter marinus Strain BC501, a Representative Actinobacterium That Thrives on Calcareous Stone Surfaces.</title>
        <authorList>
            <person name="Normand P."/>
            <person name="Gury J."/>
            <person name="Pujic P."/>
            <person name="Chouaia B."/>
            <person name="Crotti E."/>
            <person name="Brusetti L."/>
            <person name="Daffonchio D."/>
            <person name="Vacherie B."/>
            <person name="Barbe V."/>
            <person name="Medigue C."/>
            <person name="Calteau A."/>
            <person name="Ghodhbane-Gtari F."/>
            <person name="Essoussi I."/>
            <person name="Nouioui I."/>
            <person name="Abbassi-Ghozzi I."/>
            <person name="Gtari M."/>
        </authorList>
    </citation>
    <scope>NUCLEOTIDE SEQUENCE [LARGE SCALE GENOMIC DNA]</scope>
    <source>
        <strain evidence="3">BC 501</strain>
    </source>
</reference>
<dbReference type="HOGENOM" id="CLU_1553535_0_0_11"/>
<dbReference type="eggNOG" id="COG2203">
    <property type="taxonomic scope" value="Bacteria"/>
</dbReference>
<dbReference type="EMBL" id="FO203431">
    <property type="protein sequence ID" value="CCH87259.1"/>
    <property type="molecule type" value="Genomic_DNA"/>
</dbReference>
<name>I4EV46_MODI5</name>
<dbReference type="AlphaFoldDB" id="I4EV46"/>